<feature type="domain" description="Ubiquitin-like" evidence="1">
    <location>
        <begin position="24"/>
        <end position="100"/>
    </location>
</feature>
<dbReference type="InterPro" id="IPR022617">
    <property type="entry name" value="Rad60/SUMO-like_dom"/>
</dbReference>
<sequence length="204" mass="22941">MSRQDVDGEEGEDRKPVIKPGVHVTLKVRNTDGHTVYRTMRRTEQLQNLMDFYYASVPAVQPGTGRFLYDGGRLRGWQTPAELQMEDGDEVDFFTELLGGGGTSALPKAERNMASPLAADLRFVTLKVVDQEQRLVRRTIRMNAELQIVMDAYYDEAGDVVRGTGSFWFENIRLRGARTPAYFKLQDGDAIDFFETQLGGGIPV</sequence>
<dbReference type="RefSeq" id="XP_048560731.1">
    <property type="nucleotide sequence ID" value="XM_048704774.1"/>
</dbReference>
<reference evidence="2" key="3">
    <citation type="submission" date="2022-06" db="UniProtKB">
        <authorList>
            <consortium name="EnsemblPlants"/>
        </authorList>
    </citation>
    <scope>IDENTIFICATION</scope>
</reference>
<proteinExistence type="predicted"/>
<gene>
    <name evidence="2" type="primary">LOC125541331</name>
</gene>
<dbReference type="PROSITE" id="PS50053">
    <property type="entry name" value="UBIQUITIN_2"/>
    <property type="match status" value="1"/>
</dbReference>
<dbReference type="EnsemblPlants" id="TuG1812G0200002057.01.T01">
    <property type="protein sequence ID" value="TuG1812G0200002057.01.T01.cds323783"/>
    <property type="gene ID" value="TuG1812G0200002057.01"/>
</dbReference>
<evidence type="ECO:0000259" key="1">
    <source>
        <dbReference type="PROSITE" id="PS50053"/>
    </source>
</evidence>
<dbReference type="Pfam" id="PF11976">
    <property type="entry name" value="Rad60-SLD"/>
    <property type="match status" value="1"/>
</dbReference>
<dbReference type="KEGG" id="tua:125541331"/>
<dbReference type="PANTHER" id="PTHR10562">
    <property type="entry name" value="SMALL UBIQUITIN-RELATED MODIFIER"/>
    <property type="match status" value="1"/>
</dbReference>
<dbReference type="InterPro" id="IPR000626">
    <property type="entry name" value="Ubiquitin-like_dom"/>
</dbReference>
<dbReference type="SUPFAM" id="SSF54236">
    <property type="entry name" value="Ubiquitin-like"/>
    <property type="match status" value="2"/>
</dbReference>
<evidence type="ECO:0000313" key="2">
    <source>
        <dbReference type="EnsemblPlants" id="TuG1812G0200002057.01.T01.cds323783"/>
    </source>
</evidence>
<dbReference type="Gramene" id="TuG1812G0200002057.01.T01">
    <property type="protein sequence ID" value="TuG1812G0200002057.01.T01.cds323783"/>
    <property type="gene ID" value="TuG1812G0200002057.01"/>
</dbReference>
<dbReference type="CDD" id="cd01763">
    <property type="entry name" value="Ubl_SUMO_like"/>
    <property type="match status" value="1"/>
</dbReference>
<organism evidence="2 3">
    <name type="scientific">Triticum urartu</name>
    <name type="common">Red wild einkorn</name>
    <name type="synonym">Crithodium urartu</name>
    <dbReference type="NCBI Taxonomy" id="4572"/>
    <lineage>
        <taxon>Eukaryota</taxon>
        <taxon>Viridiplantae</taxon>
        <taxon>Streptophyta</taxon>
        <taxon>Embryophyta</taxon>
        <taxon>Tracheophyta</taxon>
        <taxon>Spermatophyta</taxon>
        <taxon>Magnoliopsida</taxon>
        <taxon>Liliopsida</taxon>
        <taxon>Poales</taxon>
        <taxon>Poaceae</taxon>
        <taxon>BOP clade</taxon>
        <taxon>Pooideae</taxon>
        <taxon>Triticodae</taxon>
        <taxon>Triticeae</taxon>
        <taxon>Triticinae</taxon>
        <taxon>Triticum</taxon>
    </lineage>
</organism>
<accession>A0A8R7TFE4</accession>
<dbReference type="Gene3D" id="3.10.20.90">
    <property type="entry name" value="Phosphatidylinositol 3-kinase Catalytic Subunit, Chain A, domain 1"/>
    <property type="match status" value="2"/>
</dbReference>
<evidence type="ECO:0000313" key="3">
    <source>
        <dbReference type="Proteomes" id="UP000015106"/>
    </source>
</evidence>
<protein>
    <recommendedName>
        <fullName evidence="1">Ubiquitin-like domain-containing protein</fullName>
    </recommendedName>
</protein>
<name>A0A8R7TFE4_TRIUA</name>
<dbReference type="Proteomes" id="UP000015106">
    <property type="component" value="Chromosome 2"/>
</dbReference>
<dbReference type="GeneID" id="125541331"/>
<reference evidence="2" key="2">
    <citation type="submission" date="2018-03" db="EMBL/GenBank/DDBJ databases">
        <title>The Triticum urartu genome reveals the dynamic nature of wheat genome evolution.</title>
        <authorList>
            <person name="Ling H."/>
            <person name="Ma B."/>
            <person name="Shi X."/>
            <person name="Liu H."/>
            <person name="Dong L."/>
            <person name="Sun H."/>
            <person name="Cao Y."/>
            <person name="Gao Q."/>
            <person name="Zheng S."/>
            <person name="Li Y."/>
            <person name="Yu Y."/>
            <person name="Du H."/>
            <person name="Qi M."/>
            <person name="Li Y."/>
            <person name="Yu H."/>
            <person name="Cui Y."/>
            <person name="Wang N."/>
            <person name="Chen C."/>
            <person name="Wu H."/>
            <person name="Zhao Y."/>
            <person name="Zhang J."/>
            <person name="Li Y."/>
            <person name="Zhou W."/>
            <person name="Zhang B."/>
            <person name="Hu W."/>
            <person name="Eijk M."/>
            <person name="Tang J."/>
            <person name="Witsenboer H."/>
            <person name="Zhao S."/>
            <person name="Li Z."/>
            <person name="Zhang A."/>
            <person name="Wang D."/>
            <person name="Liang C."/>
        </authorList>
    </citation>
    <scope>NUCLEOTIDE SEQUENCE [LARGE SCALE GENOMIC DNA]</scope>
    <source>
        <strain evidence="2">cv. G1812</strain>
    </source>
</reference>
<dbReference type="AlphaFoldDB" id="A0A8R7TFE4"/>
<reference evidence="3" key="1">
    <citation type="journal article" date="2013" name="Nature">
        <title>Draft genome of the wheat A-genome progenitor Triticum urartu.</title>
        <authorList>
            <person name="Ling H.Q."/>
            <person name="Zhao S."/>
            <person name="Liu D."/>
            <person name="Wang J."/>
            <person name="Sun H."/>
            <person name="Zhang C."/>
            <person name="Fan H."/>
            <person name="Li D."/>
            <person name="Dong L."/>
            <person name="Tao Y."/>
            <person name="Gao C."/>
            <person name="Wu H."/>
            <person name="Li Y."/>
            <person name="Cui Y."/>
            <person name="Guo X."/>
            <person name="Zheng S."/>
            <person name="Wang B."/>
            <person name="Yu K."/>
            <person name="Liang Q."/>
            <person name="Yang W."/>
            <person name="Lou X."/>
            <person name="Chen J."/>
            <person name="Feng M."/>
            <person name="Jian J."/>
            <person name="Zhang X."/>
            <person name="Luo G."/>
            <person name="Jiang Y."/>
            <person name="Liu J."/>
            <person name="Wang Z."/>
            <person name="Sha Y."/>
            <person name="Zhang B."/>
            <person name="Wu H."/>
            <person name="Tang D."/>
            <person name="Shen Q."/>
            <person name="Xue P."/>
            <person name="Zou S."/>
            <person name="Wang X."/>
            <person name="Liu X."/>
            <person name="Wang F."/>
            <person name="Yang Y."/>
            <person name="An X."/>
            <person name="Dong Z."/>
            <person name="Zhang K."/>
            <person name="Zhang X."/>
            <person name="Luo M.C."/>
            <person name="Dvorak J."/>
            <person name="Tong Y."/>
            <person name="Wang J."/>
            <person name="Yang H."/>
            <person name="Li Z."/>
            <person name="Wang D."/>
            <person name="Zhang A."/>
            <person name="Wang J."/>
        </authorList>
    </citation>
    <scope>NUCLEOTIDE SEQUENCE</scope>
    <source>
        <strain evidence="3">cv. G1812</strain>
    </source>
</reference>
<dbReference type="InterPro" id="IPR029071">
    <property type="entry name" value="Ubiquitin-like_domsf"/>
</dbReference>
<keyword evidence="3" id="KW-1185">Reference proteome</keyword>
<dbReference type="OrthoDB" id="442921at2759"/>